<accession>A0A0F9GE40</accession>
<comment type="caution">
    <text evidence="1">The sequence shown here is derived from an EMBL/GenBank/DDBJ whole genome shotgun (WGS) entry which is preliminary data.</text>
</comment>
<sequence length="127" mass="14889">MQYVDSWLFNRGQEITLWRGPKIWRVSVQLFNSEGFPFKYLEDRDKERVLLRALSLIKRDAAKDGQDVVYLDQAHEHDTALEVFPVKVRTESEELEEFVQSPSVQAIIGEMRTNIRLGQIERDSYDG</sequence>
<organism evidence="1">
    <name type="scientific">marine sediment metagenome</name>
    <dbReference type="NCBI Taxonomy" id="412755"/>
    <lineage>
        <taxon>unclassified sequences</taxon>
        <taxon>metagenomes</taxon>
        <taxon>ecological metagenomes</taxon>
    </lineage>
</organism>
<gene>
    <name evidence="1" type="ORF">LCGC14_1838250</name>
</gene>
<reference evidence="1" key="1">
    <citation type="journal article" date="2015" name="Nature">
        <title>Complex archaea that bridge the gap between prokaryotes and eukaryotes.</title>
        <authorList>
            <person name="Spang A."/>
            <person name="Saw J.H."/>
            <person name="Jorgensen S.L."/>
            <person name="Zaremba-Niedzwiedzka K."/>
            <person name="Martijn J."/>
            <person name="Lind A.E."/>
            <person name="van Eijk R."/>
            <person name="Schleper C."/>
            <person name="Guy L."/>
            <person name="Ettema T.J."/>
        </authorList>
    </citation>
    <scope>NUCLEOTIDE SEQUENCE</scope>
</reference>
<protein>
    <submittedName>
        <fullName evidence="1">Uncharacterized protein</fullName>
    </submittedName>
</protein>
<dbReference type="EMBL" id="LAZR01018263">
    <property type="protein sequence ID" value="KKL97063.1"/>
    <property type="molecule type" value="Genomic_DNA"/>
</dbReference>
<dbReference type="AlphaFoldDB" id="A0A0F9GE40"/>
<evidence type="ECO:0000313" key="1">
    <source>
        <dbReference type="EMBL" id="KKL97063.1"/>
    </source>
</evidence>
<name>A0A0F9GE40_9ZZZZ</name>
<proteinExistence type="predicted"/>